<dbReference type="InterPro" id="IPR029063">
    <property type="entry name" value="SAM-dependent_MTases_sf"/>
</dbReference>
<evidence type="ECO:0000256" key="2">
    <source>
        <dbReference type="ARBA" id="ARBA00022603"/>
    </source>
</evidence>
<dbReference type="GO" id="GO:0009307">
    <property type="term" value="P:DNA restriction-modification system"/>
    <property type="evidence" value="ECO:0007669"/>
    <property type="project" value="InterPro"/>
</dbReference>
<accession>A0A178ICC4</accession>
<dbReference type="InterPro" id="IPR002052">
    <property type="entry name" value="DNA_methylase_N6_adenine_CS"/>
</dbReference>
<dbReference type="PROSITE" id="PS00092">
    <property type="entry name" value="N6_MTASE"/>
    <property type="match status" value="1"/>
</dbReference>
<dbReference type="SUPFAM" id="SSF53335">
    <property type="entry name" value="S-adenosyl-L-methionine-dependent methyltransferases"/>
    <property type="match status" value="1"/>
</dbReference>
<dbReference type="EC" id="2.1.1.72" evidence="1"/>
<evidence type="ECO:0000256" key="5">
    <source>
        <dbReference type="ARBA" id="ARBA00047942"/>
    </source>
</evidence>
<dbReference type="AlphaFoldDB" id="A0A178ICC4"/>
<dbReference type="STRING" id="1184151.AW736_21865"/>
<keyword evidence="3" id="KW-0808">Transferase</keyword>
<comment type="caution">
    <text evidence="6">The sequence shown here is derived from an EMBL/GenBank/DDBJ whole genome shotgun (WGS) entry which is preliminary data.</text>
</comment>
<dbReference type="InterPro" id="IPR012327">
    <property type="entry name" value="MeTrfase_D12"/>
</dbReference>
<dbReference type="PANTHER" id="PTHR30481:SF4">
    <property type="entry name" value="SITE-SPECIFIC DNA-METHYLTRANSFERASE (ADENINE-SPECIFIC)"/>
    <property type="match status" value="1"/>
</dbReference>
<organism evidence="6 7">
    <name type="scientific">Termitidicoccus mucosus</name>
    <dbReference type="NCBI Taxonomy" id="1184151"/>
    <lineage>
        <taxon>Bacteria</taxon>
        <taxon>Pseudomonadati</taxon>
        <taxon>Verrucomicrobiota</taxon>
        <taxon>Opitutia</taxon>
        <taxon>Opitutales</taxon>
        <taxon>Opitutaceae</taxon>
        <taxon>Termitidicoccus</taxon>
    </lineage>
</organism>
<evidence type="ECO:0000256" key="1">
    <source>
        <dbReference type="ARBA" id="ARBA00011900"/>
    </source>
</evidence>
<dbReference type="GO" id="GO:0009007">
    <property type="term" value="F:site-specific DNA-methyltransferase (adenine-specific) activity"/>
    <property type="evidence" value="ECO:0007669"/>
    <property type="project" value="UniProtKB-EC"/>
</dbReference>
<keyword evidence="4" id="KW-0949">S-adenosyl-L-methionine</keyword>
<comment type="catalytic activity">
    <reaction evidence="5">
        <text>a 2'-deoxyadenosine in DNA + S-adenosyl-L-methionine = an N(6)-methyl-2'-deoxyadenosine in DNA + S-adenosyl-L-homocysteine + H(+)</text>
        <dbReference type="Rhea" id="RHEA:15197"/>
        <dbReference type="Rhea" id="RHEA-COMP:12418"/>
        <dbReference type="Rhea" id="RHEA-COMP:12419"/>
        <dbReference type="ChEBI" id="CHEBI:15378"/>
        <dbReference type="ChEBI" id="CHEBI:57856"/>
        <dbReference type="ChEBI" id="CHEBI:59789"/>
        <dbReference type="ChEBI" id="CHEBI:90615"/>
        <dbReference type="ChEBI" id="CHEBI:90616"/>
        <dbReference type="EC" id="2.1.1.72"/>
    </reaction>
</comment>
<dbReference type="GO" id="GO:0032259">
    <property type="term" value="P:methylation"/>
    <property type="evidence" value="ECO:0007669"/>
    <property type="project" value="UniProtKB-KW"/>
</dbReference>
<protein>
    <recommendedName>
        <fullName evidence="1">site-specific DNA-methyltransferase (adenine-specific)</fullName>
        <ecNumber evidence="1">2.1.1.72</ecNumber>
    </recommendedName>
</protein>
<reference evidence="6 7" key="1">
    <citation type="submission" date="2016-01" db="EMBL/GenBank/DDBJ databases">
        <title>High potential of lignocellulose degradation of a new Verrucomicrobia species.</title>
        <authorList>
            <person name="Wang Y."/>
            <person name="Shi Y."/>
            <person name="Qiu Z."/>
            <person name="Liu S."/>
            <person name="Yang H."/>
        </authorList>
    </citation>
    <scope>NUCLEOTIDE SEQUENCE [LARGE SCALE GENOMIC DNA]</scope>
    <source>
        <strain evidence="6 7">TSB47</strain>
    </source>
</reference>
<dbReference type="Gene3D" id="3.40.50.150">
    <property type="entry name" value="Vaccinia Virus protein VP39"/>
    <property type="match status" value="1"/>
</dbReference>
<evidence type="ECO:0000313" key="6">
    <source>
        <dbReference type="EMBL" id="OAM87683.1"/>
    </source>
</evidence>
<dbReference type="PANTHER" id="PTHR30481">
    <property type="entry name" value="DNA ADENINE METHYLASE"/>
    <property type="match status" value="1"/>
</dbReference>
<evidence type="ECO:0000313" key="7">
    <source>
        <dbReference type="Proteomes" id="UP000078486"/>
    </source>
</evidence>
<keyword evidence="7" id="KW-1185">Reference proteome</keyword>
<keyword evidence="2" id="KW-0489">Methyltransferase</keyword>
<dbReference type="Pfam" id="PF02086">
    <property type="entry name" value="MethyltransfD12"/>
    <property type="match status" value="1"/>
</dbReference>
<dbReference type="GO" id="GO:1904047">
    <property type="term" value="F:S-adenosyl-L-methionine binding"/>
    <property type="evidence" value="ECO:0007669"/>
    <property type="project" value="TreeGrafter"/>
</dbReference>
<evidence type="ECO:0000256" key="4">
    <source>
        <dbReference type="ARBA" id="ARBA00022691"/>
    </source>
</evidence>
<dbReference type="EMBL" id="LRRQ01000166">
    <property type="protein sequence ID" value="OAM87683.1"/>
    <property type="molecule type" value="Genomic_DNA"/>
</dbReference>
<evidence type="ECO:0000256" key="3">
    <source>
        <dbReference type="ARBA" id="ARBA00022679"/>
    </source>
</evidence>
<name>A0A178ICC4_9BACT</name>
<dbReference type="GO" id="GO:0006298">
    <property type="term" value="P:mismatch repair"/>
    <property type="evidence" value="ECO:0007669"/>
    <property type="project" value="TreeGrafter"/>
</dbReference>
<proteinExistence type="predicted"/>
<sequence length="260" mass="29082">MKYVGGKNQSGVYQRIINLIPPHDVYIEPFLGSGAILRLKKPALVSYGVDRALSPLAVCDRAGVKYVEGDGIAFLEAYPFRGGEFVYCDPPYVPSTRGNRRYYKHEMSDDEHARLLGVIRRLSCCVLISGYSCDLYERELAGWNREEFRVMTRGCTWATEVLWFNYQRPGRLHDVSYVGADYRERLRIKRKCERWAARLAKMPALERDALFSALIEVQGAAGNAVHDDAAGVAAVSVRSGVECRQVTPEPALQGSKGGVK</sequence>
<gene>
    <name evidence="6" type="ORF">AW736_21865</name>
</gene>
<dbReference type="Proteomes" id="UP000078486">
    <property type="component" value="Unassembled WGS sequence"/>
</dbReference>
<dbReference type="GO" id="GO:0043565">
    <property type="term" value="F:sequence-specific DNA binding"/>
    <property type="evidence" value="ECO:0007669"/>
    <property type="project" value="TreeGrafter"/>
</dbReference>